<evidence type="ECO:0000256" key="1">
    <source>
        <dbReference type="SAM" id="MobiDB-lite"/>
    </source>
</evidence>
<reference evidence="2 3" key="1">
    <citation type="journal article" date="2021" name="Comput. Struct. Biotechnol. J.">
        <title>De novo genome assembly of the potent medicinal plant Rehmannia glutinosa using nanopore technology.</title>
        <authorList>
            <person name="Ma L."/>
            <person name="Dong C."/>
            <person name="Song C."/>
            <person name="Wang X."/>
            <person name="Zheng X."/>
            <person name="Niu Y."/>
            <person name="Chen S."/>
            <person name="Feng W."/>
        </authorList>
    </citation>
    <scope>NUCLEOTIDE SEQUENCE [LARGE SCALE GENOMIC DNA]</scope>
    <source>
        <strain evidence="2">DH-2019</strain>
    </source>
</reference>
<dbReference type="Proteomes" id="UP001318860">
    <property type="component" value="Unassembled WGS sequence"/>
</dbReference>
<evidence type="ECO:0000313" key="3">
    <source>
        <dbReference type="Proteomes" id="UP001318860"/>
    </source>
</evidence>
<accession>A0ABR0VEP6</accession>
<gene>
    <name evidence="2" type="ORF">DH2020_032568</name>
</gene>
<sequence length="208" mass="22483">MGIDPATHKPKTTSAAHPDTPPSLATWLNGKRLGSAEARLVRECKLLTKLQLLHKTAVSPLLLQPVGPPCLDVLKVWQATASRNGGFFGSAGSLESPTSTLNFAGDSLRVPKVGPRGCSDDAVSGVGKVDSCMEVKGKMDNSAGQLIHDNNIAYPMDYNYNYNLQSSMENEGYNNSISPYYVGDFEDNKNYWNELFNLVSSPLGSPVF</sequence>
<name>A0ABR0VEP6_REHGL</name>
<feature type="region of interest" description="Disordered" evidence="1">
    <location>
        <begin position="1"/>
        <end position="25"/>
    </location>
</feature>
<protein>
    <submittedName>
        <fullName evidence="2">Uncharacterized protein</fullName>
    </submittedName>
</protein>
<comment type="caution">
    <text evidence="2">The sequence shown here is derived from an EMBL/GenBank/DDBJ whole genome shotgun (WGS) entry which is preliminary data.</text>
</comment>
<proteinExistence type="predicted"/>
<keyword evidence="3" id="KW-1185">Reference proteome</keyword>
<organism evidence="2 3">
    <name type="scientific">Rehmannia glutinosa</name>
    <name type="common">Chinese foxglove</name>
    <dbReference type="NCBI Taxonomy" id="99300"/>
    <lineage>
        <taxon>Eukaryota</taxon>
        <taxon>Viridiplantae</taxon>
        <taxon>Streptophyta</taxon>
        <taxon>Embryophyta</taxon>
        <taxon>Tracheophyta</taxon>
        <taxon>Spermatophyta</taxon>
        <taxon>Magnoliopsida</taxon>
        <taxon>eudicotyledons</taxon>
        <taxon>Gunneridae</taxon>
        <taxon>Pentapetalae</taxon>
        <taxon>asterids</taxon>
        <taxon>lamiids</taxon>
        <taxon>Lamiales</taxon>
        <taxon>Orobanchaceae</taxon>
        <taxon>Rehmannieae</taxon>
        <taxon>Rehmannia</taxon>
    </lineage>
</organism>
<evidence type="ECO:0000313" key="2">
    <source>
        <dbReference type="EMBL" id="KAK6133658.1"/>
    </source>
</evidence>
<dbReference type="EMBL" id="JABTTQ020001208">
    <property type="protein sequence ID" value="KAK6133658.1"/>
    <property type="molecule type" value="Genomic_DNA"/>
</dbReference>